<keyword evidence="8" id="KW-1185">Reference proteome</keyword>
<dbReference type="InterPro" id="IPR000160">
    <property type="entry name" value="GGDEF_dom"/>
</dbReference>
<proteinExistence type="predicted"/>
<dbReference type="Proteomes" id="UP000009175">
    <property type="component" value="Chromosome"/>
</dbReference>
<dbReference type="Pfam" id="PF07695">
    <property type="entry name" value="7TMR-DISM_7TM"/>
    <property type="match status" value="1"/>
</dbReference>
<feature type="domain" description="GGDEF" evidence="6">
    <location>
        <begin position="440"/>
        <end position="573"/>
    </location>
</feature>
<keyword evidence="4" id="KW-0472">Membrane</keyword>
<evidence type="ECO:0000256" key="2">
    <source>
        <dbReference type="ARBA" id="ARBA00012528"/>
    </source>
</evidence>
<dbReference type="PROSITE" id="PS50887">
    <property type="entry name" value="GGDEF"/>
    <property type="match status" value="1"/>
</dbReference>
<dbReference type="GO" id="GO:0052621">
    <property type="term" value="F:diguanylate cyclase activity"/>
    <property type="evidence" value="ECO:0007669"/>
    <property type="project" value="UniProtKB-EC"/>
</dbReference>
<evidence type="ECO:0000256" key="4">
    <source>
        <dbReference type="SAM" id="Phobius"/>
    </source>
</evidence>
<dbReference type="GO" id="GO:0043709">
    <property type="term" value="P:cell adhesion involved in single-species biofilm formation"/>
    <property type="evidence" value="ECO:0007669"/>
    <property type="project" value="TreeGrafter"/>
</dbReference>
<keyword evidence="5" id="KW-0732">Signal</keyword>
<comment type="catalytic activity">
    <reaction evidence="3">
        <text>2 GTP = 3',3'-c-di-GMP + 2 diphosphate</text>
        <dbReference type="Rhea" id="RHEA:24898"/>
        <dbReference type="ChEBI" id="CHEBI:33019"/>
        <dbReference type="ChEBI" id="CHEBI:37565"/>
        <dbReference type="ChEBI" id="CHEBI:58805"/>
        <dbReference type="EC" id="2.7.7.65"/>
    </reaction>
</comment>
<evidence type="ECO:0000256" key="1">
    <source>
        <dbReference type="ARBA" id="ARBA00001946"/>
    </source>
</evidence>
<dbReference type="CDD" id="cd01949">
    <property type="entry name" value="GGDEF"/>
    <property type="match status" value="1"/>
</dbReference>
<dbReference type="InterPro" id="IPR043128">
    <property type="entry name" value="Rev_trsase/Diguanyl_cyclase"/>
</dbReference>
<protein>
    <recommendedName>
        <fullName evidence="2">diguanylate cyclase</fullName>
        <ecNumber evidence="2">2.7.7.65</ecNumber>
    </recommendedName>
</protein>
<dbReference type="SUPFAM" id="SSF55073">
    <property type="entry name" value="Nucleotide cyclase"/>
    <property type="match status" value="1"/>
</dbReference>
<dbReference type="HOGENOM" id="CLU_000445_105_4_6"/>
<feature type="chain" id="PRO_5002636908" description="diguanylate cyclase" evidence="5">
    <location>
        <begin position="27"/>
        <end position="577"/>
    </location>
</feature>
<evidence type="ECO:0000256" key="3">
    <source>
        <dbReference type="ARBA" id="ARBA00034247"/>
    </source>
</evidence>
<dbReference type="GO" id="GO:1902201">
    <property type="term" value="P:negative regulation of bacterial-type flagellum-dependent cell motility"/>
    <property type="evidence" value="ECO:0007669"/>
    <property type="project" value="TreeGrafter"/>
</dbReference>
<gene>
    <name evidence="7" type="ordered locus">Sama_2989</name>
</gene>
<dbReference type="InterPro" id="IPR011623">
    <property type="entry name" value="7TMR_DISM_rcpt_extracell_dom1"/>
</dbReference>
<accession>A1S9Y5</accession>
<dbReference type="PANTHER" id="PTHR45138">
    <property type="entry name" value="REGULATORY COMPONENTS OF SENSORY TRANSDUCTION SYSTEM"/>
    <property type="match status" value="1"/>
</dbReference>
<dbReference type="InterPro" id="IPR029787">
    <property type="entry name" value="Nucleotide_cyclase"/>
</dbReference>
<feature type="transmembrane region" description="Helical" evidence="4">
    <location>
        <begin position="226"/>
        <end position="246"/>
    </location>
</feature>
<name>A1S9Y5_SHEAM</name>
<dbReference type="EC" id="2.7.7.65" evidence="2"/>
<dbReference type="EMBL" id="CP000507">
    <property type="protein sequence ID" value="ABM01192.1"/>
    <property type="molecule type" value="Genomic_DNA"/>
</dbReference>
<dbReference type="Pfam" id="PF07696">
    <property type="entry name" value="7TMR-DISMED2"/>
    <property type="match status" value="1"/>
</dbReference>
<dbReference type="InterPro" id="IPR050469">
    <property type="entry name" value="Diguanylate_Cyclase"/>
</dbReference>
<organism evidence="7 8">
    <name type="scientific">Shewanella amazonensis (strain ATCC BAA-1098 / SB2B)</name>
    <dbReference type="NCBI Taxonomy" id="326297"/>
    <lineage>
        <taxon>Bacteria</taxon>
        <taxon>Pseudomonadati</taxon>
        <taxon>Pseudomonadota</taxon>
        <taxon>Gammaproteobacteria</taxon>
        <taxon>Alteromonadales</taxon>
        <taxon>Shewanellaceae</taxon>
        <taxon>Shewanella</taxon>
    </lineage>
</organism>
<feature type="signal peptide" evidence="5">
    <location>
        <begin position="1"/>
        <end position="26"/>
    </location>
</feature>
<dbReference type="AlphaFoldDB" id="A1S9Y5"/>
<evidence type="ECO:0000313" key="8">
    <source>
        <dbReference type="Proteomes" id="UP000009175"/>
    </source>
</evidence>
<dbReference type="SMART" id="SM00267">
    <property type="entry name" value="GGDEF"/>
    <property type="match status" value="1"/>
</dbReference>
<feature type="transmembrane region" description="Helical" evidence="4">
    <location>
        <begin position="341"/>
        <end position="360"/>
    </location>
</feature>
<comment type="cofactor">
    <cofactor evidence="1">
        <name>Mg(2+)</name>
        <dbReference type="ChEBI" id="CHEBI:18420"/>
    </cofactor>
</comment>
<dbReference type="NCBIfam" id="TIGR00254">
    <property type="entry name" value="GGDEF"/>
    <property type="match status" value="1"/>
</dbReference>
<evidence type="ECO:0000259" key="6">
    <source>
        <dbReference type="PROSITE" id="PS50887"/>
    </source>
</evidence>
<feature type="transmembrane region" description="Helical" evidence="4">
    <location>
        <begin position="252"/>
        <end position="274"/>
    </location>
</feature>
<dbReference type="PANTHER" id="PTHR45138:SF9">
    <property type="entry name" value="DIGUANYLATE CYCLASE DGCM-RELATED"/>
    <property type="match status" value="1"/>
</dbReference>
<dbReference type="eggNOG" id="COG3706">
    <property type="taxonomic scope" value="Bacteria"/>
</dbReference>
<sequence length="577" mass="64351">MLTRAVSLLTRIMLLLMCASASSLWASEPGQIADRTIEVGEGDVALTEFATGYFVDPSQQMSLAEVQLQDFIPGGSSITLGTNAKTTWSRLEVHNTASHSRRLFIHHPHAYHLQSINFYETRQNELLSQADIHLDRDESHPMMFGGSAVYAFDIAAGERKTIYIKNVTFSHQWYSLALYDEEHSKRALVGSGNYMALLVGMMLALMIYNFFLYLSARKVENVVYALYLISGTIWVGLSYGVAANFLGVYSAALLQLNSNLLSMPSFLVLFMMLIFETRRRYPREHLALSLMLTLLVADFIYSLFDVVGALKPASSLAAMMMVVTFGVSLSLWRKGEPLAKYFLLGHSMFIIFNMSAVFYYKGLSQANQINSHGVGIGILLEALMMAFILSYRIKTLEQLKAKQGELKRQANTDPMTHLFNRRYFDVTSPLLLTEAKATGAHWTLLIIDIDNFKSINDTYGHHVGDLVIIEFAAVLKQNQRPQDIACRFGGDEFVLLLNCNLDNATRIAERIRANTERLPITTQEGEKLHFTVSIGVHPVSSSADNMQEALQGADAALYESKGLGRNKVVSRLNGSAA</sequence>
<feature type="transmembrane region" description="Helical" evidence="4">
    <location>
        <begin position="286"/>
        <end position="304"/>
    </location>
</feature>
<feature type="transmembrane region" description="Helical" evidence="4">
    <location>
        <begin position="372"/>
        <end position="393"/>
    </location>
</feature>
<dbReference type="Gene3D" id="3.30.70.270">
    <property type="match status" value="1"/>
</dbReference>
<dbReference type="GO" id="GO:0005886">
    <property type="term" value="C:plasma membrane"/>
    <property type="evidence" value="ECO:0007669"/>
    <property type="project" value="TreeGrafter"/>
</dbReference>
<dbReference type="InterPro" id="IPR011622">
    <property type="entry name" value="7TMR_DISM_rcpt_extracell_dom2"/>
</dbReference>
<evidence type="ECO:0000313" key="7">
    <source>
        <dbReference type="EMBL" id="ABM01192.1"/>
    </source>
</evidence>
<dbReference type="KEGG" id="saz:Sama_2989"/>
<keyword evidence="4" id="KW-1133">Transmembrane helix</keyword>
<evidence type="ECO:0000256" key="5">
    <source>
        <dbReference type="SAM" id="SignalP"/>
    </source>
</evidence>
<feature type="transmembrane region" description="Helical" evidence="4">
    <location>
        <begin position="194"/>
        <end position="214"/>
    </location>
</feature>
<keyword evidence="4" id="KW-0812">Transmembrane</keyword>
<dbReference type="Gene3D" id="2.60.40.2380">
    <property type="match status" value="1"/>
</dbReference>
<feature type="transmembrane region" description="Helical" evidence="4">
    <location>
        <begin position="316"/>
        <end position="332"/>
    </location>
</feature>
<dbReference type="FunFam" id="3.30.70.270:FF:000001">
    <property type="entry name" value="Diguanylate cyclase domain protein"/>
    <property type="match status" value="1"/>
</dbReference>
<dbReference type="Pfam" id="PF00990">
    <property type="entry name" value="GGDEF"/>
    <property type="match status" value="1"/>
</dbReference>
<reference evidence="7 8" key="1">
    <citation type="submission" date="2006-12" db="EMBL/GenBank/DDBJ databases">
        <title>Complete sequence of Shewanella amazonensis SB2B.</title>
        <authorList>
            <consortium name="US DOE Joint Genome Institute"/>
            <person name="Copeland A."/>
            <person name="Lucas S."/>
            <person name="Lapidus A."/>
            <person name="Barry K."/>
            <person name="Detter J.C."/>
            <person name="Glavina del Rio T."/>
            <person name="Hammon N."/>
            <person name="Israni S."/>
            <person name="Dalin E."/>
            <person name="Tice H."/>
            <person name="Pitluck S."/>
            <person name="Munk A.C."/>
            <person name="Brettin T."/>
            <person name="Bruce D."/>
            <person name="Han C."/>
            <person name="Tapia R."/>
            <person name="Gilna P."/>
            <person name="Schmutz J."/>
            <person name="Larimer F."/>
            <person name="Land M."/>
            <person name="Hauser L."/>
            <person name="Kyrpides N."/>
            <person name="Mikhailova N."/>
            <person name="Fredrickson J."/>
            <person name="Richardson P."/>
        </authorList>
    </citation>
    <scope>NUCLEOTIDE SEQUENCE [LARGE SCALE GENOMIC DNA]</scope>
    <source>
        <strain evidence="8">ATCC BAA-1098 / SB2B</strain>
    </source>
</reference>
<dbReference type="STRING" id="326297.Sama_2989"/>